<sequence length="507" mass="57384">MLLAFPRRVSFLRPLTRYLSGSGHNQRFRVAIVGTGPAGFYTAHHLLNKSNGLSISIDFYDRLPAPHGLSRYGVAPDHPEVKNCEEYMDNLMRDHKDNVRFFGNVNVGRDITLKNLQEIYHSIVLSYGCTSSDNRLDIPGADSPAVILARQFVNWYNSHPDSEYTKALIPPPLDKIENVTIIGNGNVAIDVARVLLADPTSHWAPTDISVEAVELLRKSAVKRVNIVARRGLLESAFTNKEIRELTDLSKNLNVRFIPIDSEIMNRIKPNEKQLSRVDKRKFSILEKASKEAMKLEQDPNCKQWALEFQKSPKEFVKDPEDPSLLRETVFEINELVQDSLTKRVSVKGTGETTTIPNELVILSIGYKGSPLEGFDEVGLAFDIKKNCLVHKGGRLMLKDKVSDDLEYNYSYDKGWYTSGWIKSGPRGVIATTMMESFDTANNILEDLNNGIFNKPNKEHGDIDLPDHAVTWEGWTKLDRYEVEEGQRLHKTRVKVPTVREMLKIAHA</sequence>
<evidence type="ECO:0000256" key="1">
    <source>
        <dbReference type="ARBA" id="ARBA00001974"/>
    </source>
</evidence>
<dbReference type="GO" id="GO:0005739">
    <property type="term" value="C:mitochondrion"/>
    <property type="evidence" value="ECO:0007669"/>
    <property type="project" value="UniProtKB-SubCell"/>
</dbReference>
<dbReference type="VEuPathDB" id="FungiDB:CJJ07_000543"/>
<dbReference type="Gene3D" id="3.40.50.720">
    <property type="entry name" value="NAD(P)-binding Rossmann-like Domain"/>
    <property type="match status" value="1"/>
</dbReference>
<feature type="binding site" evidence="10">
    <location>
        <begin position="229"/>
        <end position="230"/>
    </location>
    <ligand>
        <name>NADP(+)</name>
        <dbReference type="ChEBI" id="CHEBI:58349"/>
    </ligand>
</feature>
<dbReference type="Proteomes" id="UP000037122">
    <property type="component" value="Unassembled WGS sequence"/>
</dbReference>
<comment type="cofactor">
    <cofactor evidence="1 8 9">
        <name>FAD</name>
        <dbReference type="ChEBI" id="CHEBI:57692"/>
    </cofactor>
</comment>
<proteinExistence type="inferred from homology"/>
<feature type="binding site" evidence="9">
    <location>
        <position position="38"/>
    </location>
    <ligand>
        <name>FAD</name>
        <dbReference type="ChEBI" id="CHEBI:57692"/>
    </ligand>
</feature>
<dbReference type="PIRSF" id="PIRSF000362">
    <property type="entry name" value="FNR"/>
    <property type="match status" value="1"/>
</dbReference>
<comment type="subcellular location">
    <subcellularLocation>
        <location evidence="8">Mitochondrion</location>
    </subcellularLocation>
</comment>
<feature type="binding site" evidence="10">
    <location>
        <begin position="184"/>
        <end position="187"/>
    </location>
    <ligand>
        <name>NADP(+)</name>
        <dbReference type="ChEBI" id="CHEBI:58349"/>
    </ligand>
</feature>
<evidence type="ECO:0000259" key="11">
    <source>
        <dbReference type="Pfam" id="PF07992"/>
    </source>
</evidence>
<feature type="domain" description="FAD/NAD(P)-binding" evidence="11">
    <location>
        <begin position="28"/>
        <end position="258"/>
    </location>
</feature>
<dbReference type="PRINTS" id="PR00419">
    <property type="entry name" value="ADXRDTASE"/>
</dbReference>
<evidence type="ECO:0000256" key="5">
    <source>
        <dbReference type="ARBA" id="ARBA00022857"/>
    </source>
</evidence>
<organism evidence="12 13">
    <name type="scientific">Candidozyma auris</name>
    <name type="common">Yeast</name>
    <name type="synonym">Candida auris</name>
    <dbReference type="NCBI Taxonomy" id="498019"/>
    <lineage>
        <taxon>Eukaryota</taxon>
        <taxon>Fungi</taxon>
        <taxon>Dikarya</taxon>
        <taxon>Ascomycota</taxon>
        <taxon>Saccharomycotina</taxon>
        <taxon>Pichiomycetes</taxon>
        <taxon>Metschnikowiaceae</taxon>
        <taxon>Candidozyma</taxon>
    </lineage>
</organism>
<evidence type="ECO:0000313" key="12">
    <source>
        <dbReference type="EMBL" id="KND95964.1"/>
    </source>
</evidence>
<name>A0A0L0NPK6_CANAR</name>
<evidence type="ECO:0000256" key="9">
    <source>
        <dbReference type="PIRSR" id="PIRSR000362-1"/>
    </source>
</evidence>
<dbReference type="EC" id="1.18.1.6" evidence="8"/>
<dbReference type="InterPro" id="IPR023753">
    <property type="entry name" value="FAD/NAD-binding_dom"/>
</dbReference>
<dbReference type="InterPro" id="IPR055275">
    <property type="entry name" value="Ferredox_Rdtase"/>
</dbReference>
<feature type="binding site" evidence="10">
    <location>
        <position position="427"/>
    </location>
    <ligand>
        <name>NADP(+)</name>
        <dbReference type="ChEBI" id="CHEBI:58349"/>
    </ligand>
</feature>
<dbReference type="PANTHER" id="PTHR48467">
    <property type="entry name" value="GLUTAMATE SYNTHASE 1 [NADH], CHLOROPLASTIC-LIKE"/>
    <property type="match status" value="1"/>
</dbReference>
<feature type="binding site" evidence="9">
    <location>
        <position position="420"/>
    </location>
    <ligand>
        <name>FAD</name>
        <dbReference type="ChEBI" id="CHEBI:57692"/>
    </ligand>
</feature>
<dbReference type="InterPro" id="IPR036188">
    <property type="entry name" value="FAD/NAD-bd_sf"/>
</dbReference>
<feature type="binding site" evidence="9">
    <location>
        <position position="69"/>
    </location>
    <ligand>
        <name>FAD</name>
        <dbReference type="ChEBI" id="CHEBI:57692"/>
    </ligand>
</feature>
<feature type="binding site" evidence="10">
    <location>
        <position position="241"/>
    </location>
    <ligand>
        <name>NADP(+)</name>
        <dbReference type="ChEBI" id="CHEBI:58349"/>
    </ligand>
</feature>
<accession>A0A0L0NPK6</accession>
<protein>
    <recommendedName>
        <fullName evidence="8">NADPH:adrenodoxin oxidoreductase, mitochondrial</fullName>
        <ecNumber evidence="8">1.18.1.6</ecNumber>
    </recommendedName>
</protein>
<dbReference type="Gene3D" id="3.50.50.60">
    <property type="entry name" value="FAD/NAD(P)-binding domain"/>
    <property type="match status" value="1"/>
</dbReference>
<dbReference type="EMBL" id="LGST01000063">
    <property type="protein sequence ID" value="KND95964.1"/>
    <property type="molecule type" value="Genomic_DNA"/>
</dbReference>
<dbReference type="InterPro" id="IPR021163">
    <property type="entry name" value="Ferredox_Rdtase_adrenod"/>
</dbReference>
<keyword evidence="8" id="KW-0496">Mitochondrion</keyword>
<feature type="binding site" evidence="9">
    <location>
        <position position="107"/>
    </location>
    <ligand>
        <name>FAD</name>
        <dbReference type="ChEBI" id="CHEBI:57692"/>
    </ligand>
</feature>
<dbReference type="VEuPathDB" id="FungiDB:B9J08_000127"/>
<comment type="catalytic activity">
    <reaction evidence="7 8">
        <text>2 reduced [adrenodoxin] + NADP(+) + H(+) = 2 oxidized [adrenodoxin] + NADPH</text>
        <dbReference type="Rhea" id="RHEA:42312"/>
        <dbReference type="Rhea" id="RHEA-COMP:9998"/>
        <dbReference type="Rhea" id="RHEA-COMP:9999"/>
        <dbReference type="ChEBI" id="CHEBI:15378"/>
        <dbReference type="ChEBI" id="CHEBI:33737"/>
        <dbReference type="ChEBI" id="CHEBI:33738"/>
        <dbReference type="ChEBI" id="CHEBI:57783"/>
        <dbReference type="ChEBI" id="CHEBI:58349"/>
        <dbReference type="EC" id="1.18.1.6"/>
    </reaction>
</comment>
<keyword evidence="3 8" id="KW-0285">Flavoprotein</keyword>
<evidence type="ECO:0000256" key="2">
    <source>
        <dbReference type="ARBA" id="ARBA00008312"/>
    </source>
</evidence>
<evidence type="ECO:0000313" key="13">
    <source>
        <dbReference type="Proteomes" id="UP000037122"/>
    </source>
</evidence>
<dbReference type="AlphaFoldDB" id="A0A0L0NPK6"/>
<dbReference type="GO" id="GO:0016491">
    <property type="term" value="F:oxidoreductase activity"/>
    <property type="evidence" value="ECO:0007669"/>
    <property type="project" value="UniProtKB-KW"/>
</dbReference>
<evidence type="ECO:0000256" key="3">
    <source>
        <dbReference type="ARBA" id="ARBA00022630"/>
    </source>
</evidence>
<evidence type="ECO:0000256" key="4">
    <source>
        <dbReference type="ARBA" id="ARBA00022827"/>
    </source>
</evidence>
<evidence type="ECO:0000256" key="10">
    <source>
        <dbReference type="PIRSR" id="PIRSR000362-2"/>
    </source>
</evidence>
<dbReference type="VEuPathDB" id="FungiDB:CJI96_0001563"/>
<dbReference type="VEuPathDB" id="FungiDB:QG37_07776"/>
<keyword evidence="4 8" id="KW-0274">FAD</keyword>
<evidence type="ECO:0000256" key="6">
    <source>
        <dbReference type="ARBA" id="ARBA00023002"/>
    </source>
</evidence>
<evidence type="ECO:0000256" key="8">
    <source>
        <dbReference type="PIRNR" id="PIRNR000362"/>
    </source>
</evidence>
<dbReference type="VEuPathDB" id="FungiDB:CJJ09_002102"/>
<gene>
    <name evidence="12" type="ORF">QG37_07776</name>
</gene>
<dbReference type="SUPFAM" id="SSF51971">
    <property type="entry name" value="Nucleotide-binding domain"/>
    <property type="match status" value="1"/>
</dbReference>
<feature type="binding site" evidence="9">
    <location>
        <begin position="427"/>
        <end position="429"/>
    </location>
    <ligand>
        <name>FAD</name>
        <dbReference type="ChEBI" id="CHEBI:57692"/>
    </ligand>
</feature>
<evidence type="ECO:0000256" key="7">
    <source>
        <dbReference type="ARBA" id="ARBA00048933"/>
    </source>
</evidence>
<keyword evidence="6 8" id="KW-0560">Oxidoreductase</keyword>
<dbReference type="Pfam" id="PF07992">
    <property type="entry name" value="Pyr_redox_2"/>
    <property type="match status" value="1"/>
</dbReference>
<reference evidence="13" key="1">
    <citation type="journal article" date="2015" name="BMC Genomics">
        <title>Draft genome of a commonly misdiagnosed multidrug resistant pathogen Candida auris.</title>
        <authorList>
            <person name="Chatterjee S."/>
            <person name="Alampalli S.V."/>
            <person name="Nageshan R.K."/>
            <person name="Chettiar S.T."/>
            <person name="Joshi S."/>
            <person name="Tatu U.S."/>
        </authorList>
    </citation>
    <scope>NUCLEOTIDE SEQUENCE [LARGE SCALE GENOMIC DNA]</scope>
    <source>
        <strain evidence="13">6684</strain>
    </source>
</reference>
<keyword evidence="5 8" id="KW-0521">NADP</keyword>
<comment type="caution">
    <text evidence="12">The sequence shown here is derived from an EMBL/GenBank/DDBJ whole genome shotgun (WGS) entry which is preliminary data.</text>
</comment>
<dbReference type="PANTHER" id="PTHR48467:SF1">
    <property type="entry name" value="GLUTAMATE SYNTHASE 1 [NADH], CHLOROPLASTIC-LIKE"/>
    <property type="match status" value="1"/>
</dbReference>
<dbReference type="VEuPathDB" id="FungiDB:CJI97_000132"/>
<comment type="similarity">
    <text evidence="2 8">Belongs to the ferredoxin--NADP reductase type 1 family.</text>
</comment>